<proteinExistence type="inferred from homology"/>
<dbReference type="SMR" id="A0A1I7SX31"/>
<dbReference type="GO" id="GO:0006897">
    <property type="term" value="P:endocytosis"/>
    <property type="evidence" value="ECO:0007669"/>
    <property type="project" value="InterPro"/>
</dbReference>
<reference evidence="5" key="2">
    <citation type="submission" date="2020-08" db="EMBL/GenBank/DDBJ databases">
        <authorList>
            <person name="Kikuchi T."/>
        </authorList>
    </citation>
    <scope>NUCLEOTIDE SEQUENCE</scope>
    <source>
        <strain evidence="4">Ka4C1</strain>
    </source>
</reference>
<evidence type="ECO:0000313" key="4">
    <source>
        <dbReference type="EMBL" id="CAD5216778.1"/>
    </source>
</evidence>
<gene>
    <name evidence="4" type="ORF">BXYJ_LOCUS4705</name>
</gene>
<protein>
    <submittedName>
        <fullName evidence="4">(pine wood nematode) hypothetical protein</fullName>
    </submittedName>
    <submittedName>
        <fullName evidence="8">DUF1681 domain-containing protein</fullName>
    </submittedName>
</protein>
<dbReference type="eggNOG" id="KOG2500">
    <property type="taxonomic scope" value="Eukaryota"/>
</dbReference>
<dbReference type="OrthoDB" id="10265489at2759"/>
<name>A0A1I7SX31_BURXY</name>
<evidence type="ECO:0000313" key="5">
    <source>
        <dbReference type="EMBL" id="CAG9100138.1"/>
    </source>
</evidence>
<evidence type="ECO:0000313" key="7">
    <source>
        <dbReference type="Proteomes" id="UP000659654"/>
    </source>
</evidence>
<dbReference type="EMBL" id="CAJFDI010000002">
    <property type="protein sequence ID" value="CAD5216778.1"/>
    <property type="molecule type" value="Genomic_DNA"/>
</dbReference>
<dbReference type="PANTHER" id="PTHR12847:SF9">
    <property type="entry name" value="NECAP-LIKE PROTEIN CG9132"/>
    <property type="match status" value="1"/>
</dbReference>
<dbReference type="CDD" id="cd13228">
    <property type="entry name" value="PHear_NECAP"/>
    <property type="match status" value="1"/>
</dbReference>
<feature type="domain" description="NECAP PHear" evidence="3">
    <location>
        <begin position="5"/>
        <end position="159"/>
    </location>
</feature>
<sequence length="199" mass="22026">MAEGYERVLLMKSEVFVFRIPPLGASKGHKAADWNLDQPNWVGRLRLLTVDDRLEIRLEDKSTGVLYAKAPIESAPSMDFESVTDSSRYFVIRLKNDNGQTAFVGIGFSDRSDSFDLNVAVQDHFKGIQRDHELAKEDESRPKLDLGFKEGQTININIGGLKKSEKSTPRSSAPSSGDGPVPLLPPPPSSSSRVRRAQN</sequence>
<dbReference type="InterPro" id="IPR012466">
    <property type="entry name" value="NECAP_PHear"/>
</dbReference>
<organism evidence="6 8">
    <name type="scientific">Bursaphelenchus xylophilus</name>
    <name type="common">Pinewood nematode worm</name>
    <name type="synonym">Aphelenchoides xylophilus</name>
    <dbReference type="NCBI Taxonomy" id="6326"/>
    <lineage>
        <taxon>Eukaryota</taxon>
        <taxon>Metazoa</taxon>
        <taxon>Ecdysozoa</taxon>
        <taxon>Nematoda</taxon>
        <taxon>Chromadorea</taxon>
        <taxon>Rhabditida</taxon>
        <taxon>Tylenchina</taxon>
        <taxon>Tylenchomorpha</taxon>
        <taxon>Aphelenchoidea</taxon>
        <taxon>Aphelenchoididae</taxon>
        <taxon>Bursaphelenchus</taxon>
    </lineage>
</organism>
<feature type="region of interest" description="Disordered" evidence="2">
    <location>
        <begin position="157"/>
        <end position="199"/>
    </location>
</feature>
<dbReference type="GO" id="GO:0030125">
    <property type="term" value="C:clathrin vesicle coat"/>
    <property type="evidence" value="ECO:0007669"/>
    <property type="project" value="TreeGrafter"/>
</dbReference>
<dbReference type="InterPro" id="IPR011993">
    <property type="entry name" value="PH-like_dom_sf"/>
</dbReference>
<dbReference type="Proteomes" id="UP000095284">
    <property type="component" value="Unplaced"/>
</dbReference>
<dbReference type="Proteomes" id="UP000582659">
    <property type="component" value="Unassembled WGS sequence"/>
</dbReference>
<dbReference type="Proteomes" id="UP000659654">
    <property type="component" value="Unassembled WGS sequence"/>
</dbReference>
<dbReference type="AlphaFoldDB" id="A0A1I7SX31"/>
<comment type="similarity">
    <text evidence="1">Belongs to the NECAP family.</text>
</comment>
<dbReference type="SUPFAM" id="SSF50729">
    <property type="entry name" value="PH domain-like"/>
    <property type="match status" value="1"/>
</dbReference>
<evidence type="ECO:0000313" key="6">
    <source>
        <dbReference type="Proteomes" id="UP000095284"/>
    </source>
</evidence>
<dbReference type="Pfam" id="PF07933">
    <property type="entry name" value="DUF1681"/>
    <property type="match status" value="1"/>
</dbReference>
<dbReference type="Gene3D" id="2.30.29.30">
    <property type="entry name" value="Pleckstrin-homology domain (PH domain)/Phosphotyrosine-binding domain (PTB)"/>
    <property type="match status" value="1"/>
</dbReference>
<evidence type="ECO:0000259" key="3">
    <source>
        <dbReference type="Pfam" id="PF07933"/>
    </source>
</evidence>
<evidence type="ECO:0000313" key="8">
    <source>
        <dbReference type="WBParaSite" id="BXY_1761400.1"/>
    </source>
</evidence>
<evidence type="ECO:0000256" key="2">
    <source>
        <dbReference type="SAM" id="MobiDB-lite"/>
    </source>
</evidence>
<evidence type="ECO:0000256" key="1">
    <source>
        <dbReference type="ARBA" id="ARBA00007736"/>
    </source>
</evidence>
<dbReference type="EMBL" id="CAJFCV020000002">
    <property type="protein sequence ID" value="CAG9100138.1"/>
    <property type="molecule type" value="Genomic_DNA"/>
</dbReference>
<dbReference type="PANTHER" id="PTHR12847">
    <property type="entry name" value="ATP-BINDING CASSETTE ABC TRANSPORTER-RELATED"/>
    <property type="match status" value="1"/>
</dbReference>
<accession>A0A1I7SX31</accession>
<dbReference type="WBParaSite" id="BXY_1761400.1">
    <property type="protein sequence ID" value="BXY_1761400.1"/>
    <property type="gene ID" value="BXY_1761400"/>
</dbReference>
<reference evidence="8" key="1">
    <citation type="submission" date="2016-11" db="UniProtKB">
        <authorList>
            <consortium name="WormBaseParasite"/>
        </authorList>
    </citation>
    <scope>IDENTIFICATION</scope>
</reference>
<keyword evidence="7" id="KW-1185">Reference proteome</keyword>